<dbReference type="SUPFAM" id="SSF58014">
    <property type="entry name" value="Coiled-coil domain of nucleotide exchange factor GrpE"/>
    <property type="match status" value="1"/>
</dbReference>
<comment type="caution">
    <text evidence="3">The sequence shown here is derived from an EMBL/GenBank/DDBJ whole genome shotgun (WGS) entry which is preliminary data.</text>
</comment>
<dbReference type="HAMAP" id="MF_01151">
    <property type="entry name" value="GrpE"/>
    <property type="match status" value="1"/>
</dbReference>
<proteinExistence type="inferred from homology"/>
<dbReference type="GO" id="GO:0051087">
    <property type="term" value="F:protein-folding chaperone binding"/>
    <property type="evidence" value="ECO:0007669"/>
    <property type="project" value="InterPro"/>
</dbReference>
<dbReference type="Pfam" id="PF01025">
    <property type="entry name" value="GrpE"/>
    <property type="match status" value="1"/>
</dbReference>
<dbReference type="GO" id="GO:0006457">
    <property type="term" value="P:protein folding"/>
    <property type="evidence" value="ECO:0007669"/>
    <property type="project" value="InterPro"/>
</dbReference>
<dbReference type="InterPro" id="IPR009012">
    <property type="entry name" value="GrpE_head"/>
</dbReference>
<dbReference type="PANTHER" id="PTHR21237:SF23">
    <property type="entry name" value="GRPE PROTEIN HOMOLOG, MITOCHONDRIAL"/>
    <property type="match status" value="1"/>
</dbReference>
<dbReference type="InterPro" id="IPR000740">
    <property type="entry name" value="GrpE"/>
</dbReference>
<dbReference type="EMBL" id="BARU01033176">
    <property type="protein sequence ID" value="GAH64414.1"/>
    <property type="molecule type" value="Genomic_DNA"/>
</dbReference>
<gene>
    <name evidence="3" type="ORF">S03H2_52231</name>
</gene>
<comment type="similarity">
    <text evidence="1">Belongs to the GrpE family.</text>
</comment>
<dbReference type="SUPFAM" id="SSF51064">
    <property type="entry name" value="Head domain of nucleotide exchange factor GrpE"/>
    <property type="match status" value="1"/>
</dbReference>
<evidence type="ECO:0000256" key="2">
    <source>
        <dbReference type="ARBA" id="ARBA00023186"/>
    </source>
</evidence>
<reference evidence="3" key="1">
    <citation type="journal article" date="2014" name="Front. Microbiol.">
        <title>High frequency of phylogenetically diverse reductive dehalogenase-homologous genes in deep subseafloor sedimentary metagenomes.</title>
        <authorList>
            <person name="Kawai M."/>
            <person name="Futagami T."/>
            <person name="Toyoda A."/>
            <person name="Takaki Y."/>
            <person name="Nishi S."/>
            <person name="Hori S."/>
            <person name="Arai W."/>
            <person name="Tsubouchi T."/>
            <person name="Morono Y."/>
            <person name="Uchiyama I."/>
            <person name="Ito T."/>
            <person name="Fujiyama A."/>
            <person name="Inagaki F."/>
            <person name="Takami H."/>
        </authorList>
    </citation>
    <scope>NUCLEOTIDE SEQUENCE</scope>
    <source>
        <strain evidence="3">Expedition CK06-06</strain>
    </source>
</reference>
<dbReference type="GO" id="GO:0000774">
    <property type="term" value="F:adenyl-nucleotide exchange factor activity"/>
    <property type="evidence" value="ECO:0007669"/>
    <property type="project" value="InterPro"/>
</dbReference>
<evidence type="ECO:0000256" key="1">
    <source>
        <dbReference type="ARBA" id="ARBA00009054"/>
    </source>
</evidence>
<dbReference type="PRINTS" id="PR00773">
    <property type="entry name" value="GRPEPROTEIN"/>
</dbReference>
<protein>
    <recommendedName>
        <fullName evidence="4">Nucleotide exchange factor GrpE</fullName>
    </recommendedName>
</protein>
<evidence type="ECO:0008006" key="4">
    <source>
        <dbReference type="Google" id="ProtNLM"/>
    </source>
</evidence>
<dbReference type="GO" id="GO:0042803">
    <property type="term" value="F:protein homodimerization activity"/>
    <property type="evidence" value="ECO:0007669"/>
    <property type="project" value="InterPro"/>
</dbReference>
<sequence>MKQPESKDPGSQVEPEVAEAEDIEVLKKALAEAKAKAEEYLAGWQRAQADFINYKRRTEQEKEEISQFANAILILNLLPILDDLERALTSTPPRLAKLSWVDGIRLIERKLQAGLEAQGLSQIKALGEPFDPNLHEAARLGKGKEEIVIEELQKGYKLHDRVIRPSKVVVGNGEEGEEKKEE</sequence>
<dbReference type="PANTHER" id="PTHR21237">
    <property type="entry name" value="GRPE PROTEIN"/>
    <property type="match status" value="1"/>
</dbReference>
<organism evidence="3">
    <name type="scientific">marine sediment metagenome</name>
    <dbReference type="NCBI Taxonomy" id="412755"/>
    <lineage>
        <taxon>unclassified sequences</taxon>
        <taxon>metagenomes</taxon>
        <taxon>ecological metagenomes</taxon>
    </lineage>
</organism>
<dbReference type="AlphaFoldDB" id="X1IE67"/>
<evidence type="ECO:0000313" key="3">
    <source>
        <dbReference type="EMBL" id="GAH64414.1"/>
    </source>
</evidence>
<dbReference type="CDD" id="cd00446">
    <property type="entry name" value="GrpE"/>
    <property type="match status" value="1"/>
</dbReference>
<dbReference type="Gene3D" id="3.90.20.20">
    <property type="match status" value="1"/>
</dbReference>
<dbReference type="InterPro" id="IPR013805">
    <property type="entry name" value="GrpE_CC"/>
</dbReference>
<dbReference type="Gene3D" id="2.30.22.10">
    <property type="entry name" value="Head domain of nucleotide exchange factor GrpE"/>
    <property type="match status" value="1"/>
</dbReference>
<name>X1IE67_9ZZZZ</name>
<keyword evidence="2" id="KW-0143">Chaperone</keyword>
<dbReference type="GO" id="GO:0051082">
    <property type="term" value="F:unfolded protein binding"/>
    <property type="evidence" value="ECO:0007669"/>
    <property type="project" value="TreeGrafter"/>
</dbReference>
<accession>X1IE67</accession>